<dbReference type="InterPro" id="IPR001245">
    <property type="entry name" value="Ser-Thr/Tyr_kinase_cat_dom"/>
</dbReference>
<dbReference type="Gene3D" id="1.10.510.10">
    <property type="entry name" value="Transferase(Phosphotransferase) domain 1"/>
    <property type="match status" value="1"/>
</dbReference>
<evidence type="ECO:0000256" key="12">
    <source>
        <dbReference type="ARBA" id="ARBA00022989"/>
    </source>
</evidence>
<dbReference type="SMART" id="SM00220">
    <property type="entry name" value="S_TKc"/>
    <property type="match status" value="1"/>
</dbReference>
<comment type="subcellular location">
    <subcellularLocation>
        <location evidence="1">Cell membrane</location>
        <topology evidence="1">Single-pass type I membrane protein</topology>
    </subcellularLocation>
</comment>
<dbReference type="GO" id="GO:0030246">
    <property type="term" value="F:carbohydrate binding"/>
    <property type="evidence" value="ECO:0007669"/>
    <property type="project" value="UniProtKB-KW"/>
</dbReference>
<keyword evidence="8" id="KW-0430">Lectin</keyword>
<dbReference type="InterPro" id="IPR001480">
    <property type="entry name" value="Bulb-type_lectin_dom"/>
</dbReference>
<keyword evidence="15" id="KW-0675">Receptor</keyword>
<protein>
    <recommendedName>
        <fullName evidence="19">Receptor-like serine/threonine-protein kinase</fullName>
        <ecNumber evidence="19">2.7.11.1</ecNumber>
    </recommendedName>
</protein>
<feature type="chain" id="PRO_5044755263" description="Receptor-like serine/threonine-protein kinase" evidence="21">
    <location>
        <begin position="26"/>
        <end position="798"/>
    </location>
</feature>
<dbReference type="PROSITE" id="PS50011">
    <property type="entry name" value="PROTEIN_KINASE_DOM"/>
    <property type="match status" value="1"/>
</dbReference>
<dbReference type="GO" id="GO:0005524">
    <property type="term" value="F:ATP binding"/>
    <property type="evidence" value="ECO:0007669"/>
    <property type="project" value="UniProtKB-KW"/>
</dbReference>
<keyword evidence="5 19" id="KW-0808">Transferase</keyword>
<evidence type="ECO:0000256" key="8">
    <source>
        <dbReference type="ARBA" id="ARBA00022734"/>
    </source>
</evidence>
<evidence type="ECO:0000256" key="21">
    <source>
        <dbReference type="SAM" id="SignalP"/>
    </source>
</evidence>
<keyword evidence="7 21" id="KW-0732">Signal</keyword>
<evidence type="ECO:0000256" key="6">
    <source>
        <dbReference type="ARBA" id="ARBA00022692"/>
    </source>
</evidence>
<keyword evidence="12 20" id="KW-1133">Transmembrane helix</keyword>
<evidence type="ECO:0000256" key="2">
    <source>
        <dbReference type="ARBA" id="ARBA00022475"/>
    </source>
</evidence>
<comment type="catalytic activity">
    <reaction evidence="17 19">
        <text>L-threonyl-[protein] + ATP = O-phospho-L-threonyl-[protein] + ADP + H(+)</text>
        <dbReference type="Rhea" id="RHEA:46608"/>
        <dbReference type="Rhea" id="RHEA-COMP:11060"/>
        <dbReference type="Rhea" id="RHEA-COMP:11605"/>
        <dbReference type="ChEBI" id="CHEBI:15378"/>
        <dbReference type="ChEBI" id="CHEBI:30013"/>
        <dbReference type="ChEBI" id="CHEBI:30616"/>
        <dbReference type="ChEBI" id="CHEBI:61977"/>
        <dbReference type="ChEBI" id="CHEBI:456216"/>
        <dbReference type="EC" id="2.7.11.1"/>
    </reaction>
</comment>
<evidence type="ECO:0000259" key="23">
    <source>
        <dbReference type="PROSITE" id="PS50927"/>
    </source>
</evidence>
<dbReference type="EC" id="2.7.11.1" evidence="19"/>
<organism evidence="24 25">
    <name type="scientific">Forsythia ovata</name>
    <dbReference type="NCBI Taxonomy" id="205694"/>
    <lineage>
        <taxon>Eukaryota</taxon>
        <taxon>Viridiplantae</taxon>
        <taxon>Streptophyta</taxon>
        <taxon>Embryophyta</taxon>
        <taxon>Tracheophyta</taxon>
        <taxon>Spermatophyta</taxon>
        <taxon>Magnoliopsida</taxon>
        <taxon>eudicotyledons</taxon>
        <taxon>Gunneridae</taxon>
        <taxon>Pentapetalae</taxon>
        <taxon>asterids</taxon>
        <taxon>lamiids</taxon>
        <taxon>Lamiales</taxon>
        <taxon>Oleaceae</taxon>
        <taxon>Forsythieae</taxon>
        <taxon>Forsythia</taxon>
    </lineage>
</organism>
<dbReference type="Pfam" id="PF01453">
    <property type="entry name" value="B_lectin"/>
    <property type="match status" value="1"/>
</dbReference>
<evidence type="ECO:0000256" key="10">
    <source>
        <dbReference type="ARBA" id="ARBA00022777"/>
    </source>
</evidence>
<dbReference type="SMART" id="SM00108">
    <property type="entry name" value="B_lectin"/>
    <property type="match status" value="1"/>
</dbReference>
<evidence type="ECO:0000313" key="25">
    <source>
        <dbReference type="Proteomes" id="UP001604277"/>
    </source>
</evidence>
<evidence type="ECO:0000256" key="1">
    <source>
        <dbReference type="ARBA" id="ARBA00004251"/>
    </source>
</evidence>
<evidence type="ECO:0000256" key="14">
    <source>
        <dbReference type="ARBA" id="ARBA00023157"/>
    </source>
</evidence>
<comment type="similarity">
    <text evidence="19">Belongs to the protein kinase superfamily. Ser/Thr protein kinase family.</text>
</comment>
<feature type="signal peptide" evidence="21">
    <location>
        <begin position="1"/>
        <end position="25"/>
    </location>
</feature>
<comment type="caution">
    <text evidence="24">The sequence shown here is derived from an EMBL/GenBank/DDBJ whole genome shotgun (WGS) entry which is preliminary data.</text>
</comment>
<dbReference type="Pfam" id="PF07714">
    <property type="entry name" value="PK_Tyr_Ser-Thr"/>
    <property type="match status" value="1"/>
</dbReference>
<dbReference type="FunFam" id="2.90.10.10:FF:000009">
    <property type="entry name" value="Receptor-like serine/threonine-protein kinase SD1-8"/>
    <property type="match status" value="1"/>
</dbReference>
<feature type="transmembrane region" description="Helical" evidence="20">
    <location>
        <begin position="414"/>
        <end position="435"/>
    </location>
</feature>
<dbReference type="PIRSF" id="PIRSF000641">
    <property type="entry name" value="SRK"/>
    <property type="match status" value="1"/>
</dbReference>
<evidence type="ECO:0000256" key="11">
    <source>
        <dbReference type="ARBA" id="ARBA00022840"/>
    </source>
</evidence>
<gene>
    <name evidence="24" type="ORF">Fot_09468</name>
</gene>
<dbReference type="InterPro" id="IPR003609">
    <property type="entry name" value="Pan_app"/>
</dbReference>
<evidence type="ECO:0000256" key="9">
    <source>
        <dbReference type="ARBA" id="ARBA00022741"/>
    </source>
</evidence>
<evidence type="ECO:0000256" key="18">
    <source>
        <dbReference type="ARBA" id="ARBA00048679"/>
    </source>
</evidence>
<dbReference type="PROSITE" id="PS00108">
    <property type="entry name" value="PROTEIN_KINASE_ST"/>
    <property type="match status" value="1"/>
</dbReference>
<accession>A0ABD1WGT7</accession>
<evidence type="ECO:0000256" key="7">
    <source>
        <dbReference type="ARBA" id="ARBA00022729"/>
    </source>
</evidence>
<proteinExistence type="inferred from homology"/>
<dbReference type="GO" id="GO:0004674">
    <property type="term" value="F:protein serine/threonine kinase activity"/>
    <property type="evidence" value="ECO:0007669"/>
    <property type="project" value="UniProtKB-KW"/>
</dbReference>
<keyword evidence="2" id="KW-1003">Cell membrane</keyword>
<dbReference type="Pfam" id="PF08276">
    <property type="entry name" value="PAN_2"/>
    <property type="match status" value="1"/>
</dbReference>
<evidence type="ECO:0000256" key="5">
    <source>
        <dbReference type="ARBA" id="ARBA00022679"/>
    </source>
</evidence>
<keyword evidence="11 19" id="KW-0067">ATP-binding</keyword>
<keyword evidence="10 19" id="KW-0418">Kinase</keyword>
<keyword evidence="4" id="KW-0597">Phosphoprotein</keyword>
<evidence type="ECO:0000256" key="19">
    <source>
        <dbReference type="PIRNR" id="PIRNR000641"/>
    </source>
</evidence>
<evidence type="ECO:0000256" key="4">
    <source>
        <dbReference type="ARBA" id="ARBA00022553"/>
    </source>
</evidence>
<comment type="catalytic activity">
    <reaction evidence="18 19">
        <text>L-seryl-[protein] + ATP = O-phospho-L-seryl-[protein] + ADP + H(+)</text>
        <dbReference type="Rhea" id="RHEA:17989"/>
        <dbReference type="Rhea" id="RHEA-COMP:9863"/>
        <dbReference type="Rhea" id="RHEA-COMP:11604"/>
        <dbReference type="ChEBI" id="CHEBI:15378"/>
        <dbReference type="ChEBI" id="CHEBI:29999"/>
        <dbReference type="ChEBI" id="CHEBI:30616"/>
        <dbReference type="ChEBI" id="CHEBI:83421"/>
        <dbReference type="ChEBI" id="CHEBI:456216"/>
        <dbReference type="EC" id="2.7.11.1"/>
    </reaction>
</comment>
<dbReference type="AlphaFoldDB" id="A0ABD1WGT7"/>
<dbReference type="SUPFAM" id="SSF51110">
    <property type="entry name" value="alpha-D-mannose-specific plant lectins"/>
    <property type="match status" value="1"/>
</dbReference>
<dbReference type="CDD" id="cd14066">
    <property type="entry name" value="STKc_IRAK"/>
    <property type="match status" value="1"/>
</dbReference>
<dbReference type="PROSITE" id="PS50927">
    <property type="entry name" value="BULB_LECTIN"/>
    <property type="match status" value="1"/>
</dbReference>
<evidence type="ECO:0000256" key="20">
    <source>
        <dbReference type="SAM" id="Phobius"/>
    </source>
</evidence>
<dbReference type="GO" id="GO:0005886">
    <property type="term" value="C:plasma membrane"/>
    <property type="evidence" value="ECO:0007669"/>
    <property type="project" value="UniProtKB-SubCell"/>
</dbReference>
<dbReference type="InterPro" id="IPR036426">
    <property type="entry name" value="Bulb-type_lectin_dom_sf"/>
</dbReference>
<evidence type="ECO:0000313" key="24">
    <source>
        <dbReference type="EMBL" id="KAL2547938.1"/>
    </source>
</evidence>
<dbReference type="Proteomes" id="UP001604277">
    <property type="component" value="Unassembled WGS sequence"/>
</dbReference>
<keyword evidence="25" id="KW-1185">Reference proteome</keyword>
<dbReference type="InterPro" id="IPR008271">
    <property type="entry name" value="Ser/Thr_kinase_AS"/>
</dbReference>
<dbReference type="SUPFAM" id="SSF56112">
    <property type="entry name" value="Protein kinase-like (PK-like)"/>
    <property type="match status" value="1"/>
</dbReference>
<dbReference type="EMBL" id="JBFOLJ010000003">
    <property type="protein sequence ID" value="KAL2547938.1"/>
    <property type="molecule type" value="Genomic_DNA"/>
</dbReference>
<evidence type="ECO:0000256" key="3">
    <source>
        <dbReference type="ARBA" id="ARBA00022527"/>
    </source>
</evidence>
<evidence type="ECO:0000256" key="16">
    <source>
        <dbReference type="ARBA" id="ARBA00023180"/>
    </source>
</evidence>
<dbReference type="CDD" id="cd00028">
    <property type="entry name" value="B_lectin"/>
    <property type="match status" value="1"/>
</dbReference>
<keyword evidence="6 20" id="KW-0812">Transmembrane</keyword>
<evidence type="ECO:0000256" key="13">
    <source>
        <dbReference type="ARBA" id="ARBA00023136"/>
    </source>
</evidence>
<feature type="domain" description="Bulb-type lectin" evidence="23">
    <location>
        <begin position="26"/>
        <end position="145"/>
    </location>
</feature>
<keyword evidence="3 19" id="KW-0723">Serine/threonine-protein kinase</keyword>
<feature type="domain" description="Protein kinase" evidence="22">
    <location>
        <begin position="480"/>
        <end position="757"/>
    </location>
</feature>
<keyword evidence="9 19" id="KW-0547">Nucleotide-binding</keyword>
<keyword evidence="13 20" id="KW-0472">Membrane</keyword>
<dbReference type="PANTHER" id="PTHR27002">
    <property type="entry name" value="RECEPTOR-LIKE SERINE/THREONINE-PROTEIN KINASE SD1-8"/>
    <property type="match status" value="1"/>
</dbReference>
<evidence type="ECO:0000256" key="17">
    <source>
        <dbReference type="ARBA" id="ARBA00047899"/>
    </source>
</evidence>
<dbReference type="InterPro" id="IPR000719">
    <property type="entry name" value="Prot_kinase_dom"/>
</dbReference>
<name>A0ABD1WGT7_9LAMI</name>
<reference evidence="25" key="1">
    <citation type="submission" date="2024-07" db="EMBL/GenBank/DDBJ databases">
        <title>Two chromosome-level genome assemblies of Korean endemic species Abeliophyllum distichum and Forsythia ovata (Oleaceae).</title>
        <authorList>
            <person name="Jang H."/>
        </authorList>
    </citation>
    <scope>NUCLEOTIDE SEQUENCE [LARGE SCALE GENOMIC DNA]</scope>
</reference>
<keyword evidence="16" id="KW-0325">Glycoprotein</keyword>
<dbReference type="InterPro" id="IPR024171">
    <property type="entry name" value="SRK-like_kinase"/>
</dbReference>
<evidence type="ECO:0000259" key="22">
    <source>
        <dbReference type="PROSITE" id="PS50011"/>
    </source>
</evidence>
<dbReference type="PANTHER" id="PTHR27002:SF1082">
    <property type="entry name" value="OS06G0693000 PROTEIN"/>
    <property type="match status" value="1"/>
</dbReference>
<dbReference type="FunFam" id="1.10.510.10:FF:000060">
    <property type="entry name" value="G-type lectin S-receptor-like serine/threonine-protein kinase"/>
    <property type="match status" value="1"/>
</dbReference>
<keyword evidence="14" id="KW-1015">Disulfide bond</keyword>
<dbReference type="Gene3D" id="3.30.200.20">
    <property type="entry name" value="Phosphorylase Kinase, domain 1"/>
    <property type="match status" value="1"/>
</dbReference>
<evidence type="ECO:0000256" key="15">
    <source>
        <dbReference type="ARBA" id="ARBA00023170"/>
    </source>
</evidence>
<dbReference type="FunFam" id="3.30.200.20:FF:000951">
    <property type="entry name" value="Uncharacterized protein"/>
    <property type="match status" value="1"/>
</dbReference>
<dbReference type="InterPro" id="IPR011009">
    <property type="entry name" value="Kinase-like_dom_sf"/>
</dbReference>
<sequence>MQKAVSITKTIFLVIFYHSLSIVSSVDTLKQGDRLSSSTYLVSANGVFTLGFYSPENTHNSYLGIWFTDDTYGPIWLWNRDKPIIENSGVLTISSTMKLIINSSGGDPIDLYANENGMNITATLLNSGNFVVKEMSINGSGDGFLWQSFDYPTDTLLPGMKLGVNHRTGRNWSITSWFSQNNPVAGAFTLEWDPSRHRLIIRRRGVLYWTSGDLKDYIDEDRPDLKLKKFENIGYGYDPYNFIYNFVNVTNDDEDYMSYFLEIDPDRTPDFRKISGWKLDDDGYIYGHDRIIIVDVRSCYGYNTELGCELWECRNYKEKFDLRSGHFLADYTYSSYDNNSGLTGSDCRGYCWNNCECVGYSEISEPGCVYWKKKSSFVQSLDGSSFVQSQDGMESGIYVLISEPANKRKKKKKIWIVIAVVITVVLLLLGCSWFIMRKIKQGKWKEELDKLMTLEDNDGGNGHDLRMFTYSSILAATNSFSLENKLGGGGFGPVYKGKMDEGREIAVKVLSRRSNQGLLEFKTELILISNIQHMNLVKLLGFCIHGDEKMIVYDYMPNKSLDFFLFDPAKKELLNWDTRFNIVEGIAQGLLYLHKYSRLRIIHRDLKAGNILLDDNMNPKISDFGLAKIFKQNVIEANTDRRAGTYGYMAPEYAMQGIYSVKSDIYSFGVLVLEIVSGEKNNSFHNEEGPLNLVEYAWELWSKDAALELVDPTLKSSRSHIDQLRRCIHVGLLCLENRATDRPTTEDVVSMLKNETMMLPMPKCPAFVSGSSVVYELENVESEKFSANGLSMSAVDGR</sequence>
<dbReference type="Gene3D" id="2.90.10.10">
    <property type="entry name" value="Bulb-type lectin domain"/>
    <property type="match status" value="1"/>
</dbReference>